<dbReference type="GO" id="GO:0016020">
    <property type="term" value="C:membrane"/>
    <property type="evidence" value="ECO:0007669"/>
    <property type="project" value="UniProtKB-SubCell"/>
</dbReference>
<dbReference type="EMBL" id="JACEFG010000003">
    <property type="protein sequence ID" value="MBA2176255.1"/>
    <property type="molecule type" value="Genomic_DNA"/>
</dbReference>
<evidence type="ECO:0000256" key="2">
    <source>
        <dbReference type="ARBA" id="ARBA00022692"/>
    </source>
</evidence>
<comment type="caution">
    <text evidence="6">The sequence shown here is derived from an EMBL/GenBank/DDBJ whole genome shotgun (WGS) entry which is preliminary data.</text>
</comment>
<feature type="domain" description="RDD" evidence="5">
    <location>
        <begin position="6"/>
        <end position="91"/>
    </location>
</feature>
<keyword evidence="4" id="KW-0472">Membrane</keyword>
<gene>
    <name evidence="6" type="ORF">H0266_15260</name>
</gene>
<dbReference type="Pfam" id="PF06271">
    <property type="entry name" value="RDD"/>
    <property type="match status" value="1"/>
</dbReference>
<reference evidence="6 7" key="1">
    <citation type="journal article" date="2004" name="Extremophiles">
        <title>Halobacillus locisalis sp. nov., a halophilic bacterium isolated from a marine solar saltern of the Yellow Sea in Korea.</title>
        <authorList>
            <person name="Yoon J.H."/>
            <person name="Kang K.H."/>
            <person name="Oh T.K."/>
            <person name="Park Y.H."/>
        </authorList>
    </citation>
    <scope>NUCLEOTIDE SEQUENCE [LARGE SCALE GENOMIC DNA]</scope>
    <source>
        <strain evidence="6 7">KCTC 3788</strain>
    </source>
</reference>
<organism evidence="6 7">
    <name type="scientific">Halobacillus locisalis</name>
    <dbReference type="NCBI Taxonomy" id="220753"/>
    <lineage>
        <taxon>Bacteria</taxon>
        <taxon>Bacillati</taxon>
        <taxon>Bacillota</taxon>
        <taxon>Bacilli</taxon>
        <taxon>Bacillales</taxon>
        <taxon>Bacillaceae</taxon>
        <taxon>Halobacillus</taxon>
    </lineage>
</organism>
<name>A0A838CWV7_9BACI</name>
<evidence type="ECO:0000256" key="4">
    <source>
        <dbReference type="ARBA" id="ARBA00023136"/>
    </source>
</evidence>
<evidence type="ECO:0000256" key="1">
    <source>
        <dbReference type="ARBA" id="ARBA00004141"/>
    </source>
</evidence>
<dbReference type="InterPro" id="IPR010432">
    <property type="entry name" value="RDD"/>
</dbReference>
<evidence type="ECO:0000259" key="5">
    <source>
        <dbReference type="Pfam" id="PF06271"/>
    </source>
</evidence>
<evidence type="ECO:0000313" key="6">
    <source>
        <dbReference type="EMBL" id="MBA2176255.1"/>
    </source>
</evidence>
<keyword evidence="2" id="KW-0812">Transmembrane</keyword>
<sequence length="129" mass="14191">MKAMTKKRTKAVLIDLAISGVVTAGVECLLRKKVRKEWVHALITPTTVAWGLEYAQLRSCGQTVGYKAMGLKLESEDGSPACSAQIIKRMAHRDMIGGIVYLKNRRDFEGQDGAVLPHDTFSGTIVKEE</sequence>
<keyword evidence="7" id="KW-1185">Reference proteome</keyword>
<evidence type="ECO:0000313" key="7">
    <source>
        <dbReference type="Proteomes" id="UP000571017"/>
    </source>
</evidence>
<protein>
    <submittedName>
        <fullName evidence="6">RDD family protein</fullName>
    </submittedName>
</protein>
<dbReference type="RefSeq" id="WP_181473287.1">
    <property type="nucleotide sequence ID" value="NZ_JACEFG010000003.1"/>
</dbReference>
<dbReference type="Proteomes" id="UP000571017">
    <property type="component" value="Unassembled WGS sequence"/>
</dbReference>
<keyword evidence="3" id="KW-1133">Transmembrane helix</keyword>
<evidence type="ECO:0000256" key="3">
    <source>
        <dbReference type="ARBA" id="ARBA00022989"/>
    </source>
</evidence>
<accession>A0A838CWV7</accession>
<proteinExistence type="predicted"/>
<dbReference type="AlphaFoldDB" id="A0A838CWV7"/>
<comment type="subcellular location">
    <subcellularLocation>
        <location evidence="1">Membrane</location>
        <topology evidence="1">Multi-pass membrane protein</topology>
    </subcellularLocation>
</comment>